<evidence type="ECO:0000313" key="8">
    <source>
        <dbReference type="EMBL" id="GEN64104.1"/>
    </source>
</evidence>
<dbReference type="InterPro" id="IPR015168">
    <property type="entry name" value="SsuA/THI5"/>
</dbReference>
<sequence>MLVYADVLIPESCVTMRSAPLFRFVGVMLFLLSGFSAFICFVPVIAARAQDELIVADQKGQQKALLEAAGVGHDLPYRIHWVEFEAAAPLLQALGAGAVDTGIAGDGPFLFAWGAGIPIKAAYVVPPRGGGHATAVVVAAGSGITSAAQLSGKRIATGRGSIGHLLLLRLIATGAIPAPAPQIVFLQPSQAKAALDTGRVDAWSTWEPYVSLETTGHNGHVVVDAAGLMPNNSFFVATEAALRNKRALLNDFYGRVTQAYAWGRQHQDQYARILAQQTGLPDAVAASVAERLIASPVPVGDDVVRAEEVTLDTYRDAGLMTPPGPVSSAFDRETVLP</sequence>
<comment type="subcellular location">
    <subcellularLocation>
        <location evidence="1">Periplasm</location>
    </subcellularLocation>
</comment>
<feature type="domain" description="Solute-binding protein family 3/N-terminal" evidence="7">
    <location>
        <begin position="52"/>
        <end position="282"/>
    </location>
</feature>
<proteinExistence type="inferred from homology"/>
<dbReference type="PANTHER" id="PTHR30024:SF48">
    <property type="entry name" value="ABC TRANSPORTER SUBSTRATE-BINDING PROTEIN"/>
    <property type="match status" value="1"/>
</dbReference>
<name>A0A511XMD4_9PROT</name>
<accession>A0A511XMD4</accession>
<dbReference type="Proteomes" id="UP000321746">
    <property type="component" value="Unassembled WGS sequence"/>
</dbReference>
<dbReference type="InterPro" id="IPR001638">
    <property type="entry name" value="Solute-binding_3/MltF_N"/>
</dbReference>
<evidence type="ECO:0000259" key="7">
    <source>
        <dbReference type="SMART" id="SM00062"/>
    </source>
</evidence>
<dbReference type="GO" id="GO:0016020">
    <property type="term" value="C:membrane"/>
    <property type="evidence" value="ECO:0007669"/>
    <property type="project" value="InterPro"/>
</dbReference>
<feature type="region of interest" description="Disordered" evidence="5">
    <location>
        <begin position="316"/>
        <end position="337"/>
    </location>
</feature>
<evidence type="ECO:0000256" key="1">
    <source>
        <dbReference type="ARBA" id="ARBA00004418"/>
    </source>
</evidence>
<keyword evidence="6" id="KW-1133">Transmembrane helix</keyword>
<keyword evidence="4" id="KW-0732">Signal</keyword>
<evidence type="ECO:0000256" key="6">
    <source>
        <dbReference type="SAM" id="Phobius"/>
    </source>
</evidence>
<evidence type="ECO:0000256" key="2">
    <source>
        <dbReference type="ARBA" id="ARBA00010742"/>
    </source>
</evidence>
<comment type="similarity">
    <text evidence="2">Belongs to the bacterial solute-binding protein SsuA/TauA family.</text>
</comment>
<keyword evidence="6" id="KW-0472">Membrane</keyword>
<dbReference type="SMART" id="SM00062">
    <property type="entry name" value="PBPb"/>
    <property type="match status" value="1"/>
</dbReference>
<dbReference type="GO" id="GO:0042626">
    <property type="term" value="F:ATPase-coupled transmembrane transporter activity"/>
    <property type="evidence" value="ECO:0007669"/>
    <property type="project" value="InterPro"/>
</dbReference>
<evidence type="ECO:0000256" key="4">
    <source>
        <dbReference type="ARBA" id="ARBA00022729"/>
    </source>
</evidence>
<keyword evidence="9" id="KW-1185">Reference proteome</keyword>
<dbReference type="EMBL" id="BJYG01000034">
    <property type="protein sequence ID" value="GEN64104.1"/>
    <property type="molecule type" value="Genomic_DNA"/>
</dbReference>
<organism evidence="8 9">
    <name type="scientific">Acetobacter oeni</name>
    <dbReference type="NCBI Taxonomy" id="304077"/>
    <lineage>
        <taxon>Bacteria</taxon>
        <taxon>Pseudomonadati</taxon>
        <taxon>Pseudomonadota</taxon>
        <taxon>Alphaproteobacteria</taxon>
        <taxon>Acetobacterales</taxon>
        <taxon>Acetobacteraceae</taxon>
        <taxon>Acetobacter</taxon>
    </lineage>
</organism>
<gene>
    <name evidence="8" type="ORF">AOE01nite_23280</name>
</gene>
<protein>
    <submittedName>
        <fullName evidence="8">Sulfonate ABC transporter substrate-binding protein</fullName>
    </submittedName>
</protein>
<dbReference type="GO" id="GO:0042597">
    <property type="term" value="C:periplasmic space"/>
    <property type="evidence" value="ECO:0007669"/>
    <property type="project" value="UniProtKB-SubCell"/>
</dbReference>
<keyword evidence="3" id="KW-0813">Transport</keyword>
<dbReference type="InterPro" id="IPR010067">
    <property type="entry name" value="ABC_SsuA_sub-bd"/>
</dbReference>
<comment type="caution">
    <text evidence="8">The sequence shown here is derived from an EMBL/GenBank/DDBJ whole genome shotgun (WGS) entry which is preliminary data.</text>
</comment>
<evidence type="ECO:0000256" key="3">
    <source>
        <dbReference type="ARBA" id="ARBA00022448"/>
    </source>
</evidence>
<keyword evidence="6" id="KW-0812">Transmembrane</keyword>
<dbReference type="NCBIfam" id="TIGR01728">
    <property type="entry name" value="SsuA_fam"/>
    <property type="match status" value="1"/>
</dbReference>
<evidence type="ECO:0000256" key="5">
    <source>
        <dbReference type="SAM" id="MobiDB-lite"/>
    </source>
</evidence>
<feature type="transmembrane region" description="Helical" evidence="6">
    <location>
        <begin position="21"/>
        <end position="46"/>
    </location>
</feature>
<evidence type="ECO:0000313" key="9">
    <source>
        <dbReference type="Proteomes" id="UP000321746"/>
    </source>
</evidence>
<dbReference type="PANTHER" id="PTHR30024">
    <property type="entry name" value="ALIPHATIC SULFONATES-BINDING PROTEIN-RELATED"/>
    <property type="match status" value="1"/>
</dbReference>
<dbReference type="SUPFAM" id="SSF53850">
    <property type="entry name" value="Periplasmic binding protein-like II"/>
    <property type="match status" value="1"/>
</dbReference>
<dbReference type="Gene3D" id="3.40.190.10">
    <property type="entry name" value="Periplasmic binding protein-like II"/>
    <property type="match status" value="2"/>
</dbReference>
<dbReference type="Pfam" id="PF09084">
    <property type="entry name" value="NMT1"/>
    <property type="match status" value="1"/>
</dbReference>
<dbReference type="AlphaFoldDB" id="A0A511XMD4"/>
<reference evidence="8 9" key="1">
    <citation type="submission" date="2019-07" db="EMBL/GenBank/DDBJ databases">
        <title>Whole genome shotgun sequence of Acetobacter oeni NBRC 105207.</title>
        <authorList>
            <person name="Hosoyama A."/>
            <person name="Uohara A."/>
            <person name="Ohji S."/>
            <person name="Ichikawa N."/>
        </authorList>
    </citation>
    <scope>NUCLEOTIDE SEQUENCE [LARGE SCALE GENOMIC DNA]</scope>
    <source>
        <strain evidence="8 9">NBRC 105207</strain>
    </source>
</reference>